<dbReference type="Proteomes" id="UP001163324">
    <property type="component" value="Chromosome 1"/>
</dbReference>
<dbReference type="EMBL" id="CM047940">
    <property type="protein sequence ID" value="KAI9904043.1"/>
    <property type="molecule type" value="Genomic_DNA"/>
</dbReference>
<reference evidence="1" key="1">
    <citation type="submission" date="2022-10" db="EMBL/GenBank/DDBJ databases">
        <title>Complete Genome of Trichothecium roseum strain YXFP-22015, a Plant Pathogen Isolated from Citrus.</title>
        <authorList>
            <person name="Wang Y."/>
            <person name="Zhu L."/>
        </authorList>
    </citation>
    <scope>NUCLEOTIDE SEQUENCE</scope>
    <source>
        <strain evidence="1">YXFP-22015</strain>
    </source>
</reference>
<accession>A0ACC0VF08</accession>
<proteinExistence type="predicted"/>
<keyword evidence="2" id="KW-1185">Reference proteome</keyword>
<sequence length="303" mass="35031">MEAHATNPRLTLDTLPAEILENILLYSTNLSLPKAHPLIGLKLSQKATLIRLFIWAFHETWDGWFGFPTAKTLLGPHINVHGKEQTTVDGDHDLQTALLRQPWATTDFILQAQQTWAESYGRGRWYQHSLPWNEEPIDLKHSHHGGHCHFDSRKCFEVDYQQALKWAPFQSSSYPWGYQDVHPKAQAPTDLLTGPWNDEQLRRLFWLTRGGLMGFNARGDNAPSWEIKLQFLRNAILDVSEVNVLAVNCLMCNNVYQDIPRDILMKEKENISTRLQWGDDTDNGRQILEQVRDSMDMVLQYSR</sequence>
<comment type="caution">
    <text evidence="1">The sequence shown here is derived from an EMBL/GenBank/DDBJ whole genome shotgun (WGS) entry which is preliminary data.</text>
</comment>
<protein>
    <submittedName>
        <fullName evidence="1">Uncharacterized protein</fullName>
    </submittedName>
</protein>
<evidence type="ECO:0000313" key="2">
    <source>
        <dbReference type="Proteomes" id="UP001163324"/>
    </source>
</evidence>
<gene>
    <name evidence="1" type="ORF">N3K66_000572</name>
</gene>
<name>A0ACC0VF08_9HYPO</name>
<organism evidence="1 2">
    <name type="scientific">Trichothecium roseum</name>
    <dbReference type="NCBI Taxonomy" id="47278"/>
    <lineage>
        <taxon>Eukaryota</taxon>
        <taxon>Fungi</taxon>
        <taxon>Dikarya</taxon>
        <taxon>Ascomycota</taxon>
        <taxon>Pezizomycotina</taxon>
        <taxon>Sordariomycetes</taxon>
        <taxon>Hypocreomycetidae</taxon>
        <taxon>Hypocreales</taxon>
        <taxon>Hypocreales incertae sedis</taxon>
        <taxon>Trichothecium</taxon>
    </lineage>
</organism>
<evidence type="ECO:0000313" key="1">
    <source>
        <dbReference type="EMBL" id="KAI9904043.1"/>
    </source>
</evidence>